<evidence type="ECO:0000256" key="8">
    <source>
        <dbReference type="ARBA" id="ARBA00023242"/>
    </source>
</evidence>
<keyword evidence="6" id="KW-0271">Exosome</keyword>
<feature type="domain" description="Exoribonuclease phosphorolytic" evidence="11">
    <location>
        <begin position="99"/>
        <end position="285"/>
    </location>
</feature>
<evidence type="ECO:0000256" key="4">
    <source>
        <dbReference type="ARBA" id="ARBA00022490"/>
    </source>
</evidence>
<dbReference type="GO" id="GO:0034476">
    <property type="term" value="P:U5 snRNA 3'-end processing"/>
    <property type="evidence" value="ECO:0007669"/>
    <property type="project" value="TreeGrafter"/>
</dbReference>
<evidence type="ECO:0000313" key="12">
    <source>
        <dbReference type="EMBL" id="KAF9879520.1"/>
    </source>
</evidence>
<dbReference type="EMBL" id="JAATWM020000007">
    <property type="protein sequence ID" value="KAF9879520.1"/>
    <property type="molecule type" value="Genomic_DNA"/>
</dbReference>
<dbReference type="OrthoDB" id="45882at2759"/>
<keyword evidence="12" id="KW-0540">Nuclease</keyword>
<comment type="similarity">
    <text evidence="3">Belongs to the RNase PH family.</text>
</comment>
<proteinExistence type="inferred from homology"/>
<dbReference type="Pfam" id="PF01138">
    <property type="entry name" value="RNase_PH"/>
    <property type="match status" value="1"/>
</dbReference>
<dbReference type="InterPro" id="IPR036345">
    <property type="entry name" value="ExoRNase_PH_dom2_sf"/>
</dbReference>
<sequence length="400" mass="43520">MLHRSAVTPTSDSTQNFQLSGFIPPATSSGIDTTPPSPQLQDPETLSVEKQAAIMATSKGLPRDTFAKLSPHPFLLANLQPPAPANAARSNGRRPDEARIPNINTSSLTHTNGSAVVRTGDTTVICGVRAETVLASDIPNFRRHNALTTTETDGAAELKDYDLLVPNIELATGCAPQFLPGVPPTTLAQTLSTRIYSLLHSAKLVDADDLRIWYTRPAENAAAEDDEDKMEEDDEKVEGEKVEGEKAVIAYWVLYIDIFFISFDGNPFDVAWAAVLAALRDTTIPIARWDPDREMVICSRDEPKPLTLHGFPVACTAGVFASKETTNQPAAGKFWTLVDPDSLEEGLCDETITAVVDRTEGETKVISISKHGGTTLQPQLIREFVGVAERRWEEIQKAMA</sequence>
<keyword evidence="12" id="KW-0378">Hydrolase</keyword>
<dbReference type="GO" id="GO:0005730">
    <property type="term" value="C:nucleolus"/>
    <property type="evidence" value="ECO:0007669"/>
    <property type="project" value="UniProtKB-SubCell"/>
</dbReference>
<evidence type="ECO:0000256" key="6">
    <source>
        <dbReference type="ARBA" id="ARBA00022835"/>
    </source>
</evidence>
<dbReference type="GO" id="GO:0034473">
    <property type="term" value="P:U1 snRNA 3'-end processing"/>
    <property type="evidence" value="ECO:0007669"/>
    <property type="project" value="TreeGrafter"/>
</dbReference>
<evidence type="ECO:0000256" key="10">
    <source>
        <dbReference type="SAM" id="MobiDB-lite"/>
    </source>
</evidence>
<keyword evidence="5" id="KW-0698">rRNA processing</keyword>
<accession>A0A9P6II03</accession>
<feature type="region of interest" description="Disordered" evidence="10">
    <location>
        <begin position="83"/>
        <end position="107"/>
    </location>
</feature>
<evidence type="ECO:0000259" key="11">
    <source>
        <dbReference type="Pfam" id="PF01138"/>
    </source>
</evidence>
<dbReference type="AlphaFoldDB" id="A0A9P6II03"/>
<reference evidence="12" key="2">
    <citation type="submission" date="2020-11" db="EMBL/GenBank/DDBJ databases">
        <title>Whole genome sequencing of Colletotrichum sp.</title>
        <authorList>
            <person name="Li H."/>
        </authorList>
    </citation>
    <scope>NUCLEOTIDE SEQUENCE</scope>
    <source>
        <strain evidence="12">CkLH20</strain>
    </source>
</reference>
<evidence type="ECO:0000256" key="7">
    <source>
        <dbReference type="ARBA" id="ARBA00022884"/>
    </source>
</evidence>
<protein>
    <recommendedName>
        <fullName evidence="9">Ribosomal RNA-processing protein 43</fullName>
    </recommendedName>
</protein>
<comment type="caution">
    <text evidence="12">The sequence shown here is derived from an EMBL/GenBank/DDBJ whole genome shotgun (WGS) entry which is preliminary data.</text>
</comment>
<organism evidence="12 13">
    <name type="scientific">Colletotrichum karsti</name>
    <dbReference type="NCBI Taxonomy" id="1095194"/>
    <lineage>
        <taxon>Eukaryota</taxon>
        <taxon>Fungi</taxon>
        <taxon>Dikarya</taxon>
        <taxon>Ascomycota</taxon>
        <taxon>Pezizomycotina</taxon>
        <taxon>Sordariomycetes</taxon>
        <taxon>Hypocreomycetidae</taxon>
        <taxon>Glomerellales</taxon>
        <taxon>Glomerellaceae</taxon>
        <taxon>Colletotrichum</taxon>
        <taxon>Colletotrichum boninense species complex</taxon>
    </lineage>
</organism>
<dbReference type="SUPFAM" id="SSF55666">
    <property type="entry name" value="Ribonuclease PH domain 2-like"/>
    <property type="match status" value="1"/>
</dbReference>
<dbReference type="PANTHER" id="PTHR11097">
    <property type="entry name" value="EXOSOME COMPLEX EXONUCLEASE RIBOSOMAL RNA PROCESSING PROTEIN"/>
    <property type="match status" value="1"/>
</dbReference>
<keyword evidence="8" id="KW-0539">Nucleus</keyword>
<dbReference type="GO" id="GO:0035925">
    <property type="term" value="F:mRNA 3'-UTR AU-rich region binding"/>
    <property type="evidence" value="ECO:0007669"/>
    <property type="project" value="TreeGrafter"/>
</dbReference>
<evidence type="ECO:0000256" key="2">
    <source>
        <dbReference type="ARBA" id="ARBA00004604"/>
    </source>
</evidence>
<dbReference type="GO" id="GO:0071038">
    <property type="term" value="P:TRAMP-dependent tRNA surveillance pathway"/>
    <property type="evidence" value="ECO:0007669"/>
    <property type="project" value="TreeGrafter"/>
</dbReference>
<keyword evidence="12" id="KW-0269">Exonuclease</keyword>
<dbReference type="Gene3D" id="3.30.230.70">
    <property type="entry name" value="GHMP Kinase, N-terminal domain"/>
    <property type="match status" value="1"/>
</dbReference>
<evidence type="ECO:0000256" key="5">
    <source>
        <dbReference type="ARBA" id="ARBA00022552"/>
    </source>
</evidence>
<dbReference type="GO" id="GO:0000177">
    <property type="term" value="C:cytoplasmic exosome (RNase complex)"/>
    <property type="evidence" value="ECO:0007669"/>
    <property type="project" value="TreeGrafter"/>
</dbReference>
<dbReference type="InterPro" id="IPR001247">
    <property type="entry name" value="ExoRNase_PH_dom1"/>
</dbReference>
<dbReference type="GO" id="GO:0071028">
    <property type="term" value="P:nuclear mRNA surveillance"/>
    <property type="evidence" value="ECO:0007669"/>
    <property type="project" value="TreeGrafter"/>
</dbReference>
<dbReference type="InterPro" id="IPR027408">
    <property type="entry name" value="PNPase/RNase_PH_dom_sf"/>
</dbReference>
<dbReference type="GO" id="GO:0016075">
    <property type="term" value="P:rRNA catabolic process"/>
    <property type="evidence" value="ECO:0007669"/>
    <property type="project" value="TreeGrafter"/>
</dbReference>
<feature type="region of interest" description="Disordered" evidence="10">
    <location>
        <begin position="1"/>
        <end position="45"/>
    </location>
</feature>
<keyword evidence="4" id="KW-0963">Cytoplasm</keyword>
<dbReference type="InterPro" id="IPR020568">
    <property type="entry name" value="Ribosomal_Su5_D2-typ_SF"/>
</dbReference>
<keyword evidence="7" id="KW-0694">RNA-binding</keyword>
<dbReference type="InterPro" id="IPR050590">
    <property type="entry name" value="Exosome_comp_Rrp42_subfam"/>
</dbReference>
<comment type="subcellular location">
    <subcellularLocation>
        <location evidence="1">Cytoplasm</location>
    </subcellularLocation>
    <subcellularLocation>
        <location evidence="2">Nucleus</location>
        <location evidence="2">Nucleolus</location>
    </subcellularLocation>
</comment>
<dbReference type="Proteomes" id="UP000781932">
    <property type="component" value="Unassembled WGS sequence"/>
</dbReference>
<dbReference type="GO" id="GO:0034475">
    <property type="term" value="P:U4 snRNA 3'-end processing"/>
    <property type="evidence" value="ECO:0007669"/>
    <property type="project" value="TreeGrafter"/>
</dbReference>
<dbReference type="GO" id="GO:0000467">
    <property type="term" value="P:exonucleolytic trimming to generate mature 3'-end of 5.8S rRNA from tricistronic rRNA transcript (SSU-rRNA, 5.8S rRNA, LSU-rRNA)"/>
    <property type="evidence" value="ECO:0007669"/>
    <property type="project" value="TreeGrafter"/>
</dbReference>
<gene>
    <name evidence="12" type="ORF">CkaCkLH20_03063</name>
</gene>
<dbReference type="PANTHER" id="PTHR11097:SF9">
    <property type="entry name" value="EXOSOME COMPLEX COMPONENT RRP43"/>
    <property type="match status" value="1"/>
</dbReference>
<evidence type="ECO:0000256" key="3">
    <source>
        <dbReference type="ARBA" id="ARBA00006678"/>
    </source>
</evidence>
<evidence type="ECO:0000313" key="13">
    <source>
        <dbReference type="Proteomes" id="UP000781932"/>
    </source>
</evidence>
<dbReference type="GO" id="GO:0004527">
    <property type="term" value="F:exonuclease activity"/>
    <property type="evidence" value="ECO:0007669"/>
    <property type="project" value="UniProtKB-KW"/>
</dbReference>
<name>A0A9P6II03_9PEZI</name>
<reference evidence="12" key="1">
    <citation type="submission" date="2020-03" db="EMBL/GenBank/DDBJ databases">
        <authorList>
            <person name="He L."/>
        </authorList>
    </citation>
    <scope>NUCLEOTIDE SEQUENCE</scope>
    <source>
        <strain evidence="12">CkLH20</strain>
    </source>
</reference>
<dbReference type="SUPFAM" id="SSF54211">
    <property type="entry name" value="Ribosomal protein S5 domain 2-like"/>
    <property type="match status" value="1"/>
</dbReference>
<feature type="compositionally biased region" description="Polar residues" evidence="10">
    <location>
        <begin position="7"/>
        <end position="19"/>
    </location>
</feature>
<dbReference type="GeneID" id="62158856"/>
<feature type="compositionally biased region" description="Polar residues" evidence="10">
    <location>
        <begin position="26"/>
        <end position="44"/>
    </location>
</feature>
<evidence type="ECO:0000256" key="1">
    <source>
        <dbReference type="ARBA" id="ARBA00004496"/>
    </source>
</evidence>
<dbReference type="GO" id="GO:0071035">
    <property type="term" value="P:nuclear polyadenylation-dependent rRNA catabolic process"/>
    <property type="evidence" value="ECO:0007669"/>
    <property type="project" value="TreeGrafter"/>
</dbReference>
<dbReference type="GO" id="GO:0000176">
    <property type="term" value="C:nuclear exosome (RNase complex)"/>
    <property type="evidence" value="ECO:0007669"/>
    <property type="project" value="TreeGrafter"/>
</dbReference>
<keyword evidence="13" id="KW-1185">Reference proteome</keyword>
<dbReference type="RefSeq" id="XP_038748981.1">
    <property type="nucleotide sequence ID" value="XM_038885782.1"/>
</dbReference>
<evidence type="ECO:0000256" key="9">
    <source>
        <dbReference type="ARBA" id="ARBA00030617"/>
    </source>
</evidence>